<proteinExistence type="inferred from homology"/>
<evidence type="ECO:0000256" key="1">
    <source>
        <dbReference type="ARBA" id="ARBA00004383"/>
    </source>
</evidence>
<dbReference type="PANTHER" id="PTHR42852">
    <property type="entry name" value="THIOL:DISULFIDE INTERCHANGE PROTEIN DSBE"/>
    <property type="match status" value="1"/>
</dbReference>
<dbReference type="PROSITE" id="PS00194">
    <property type="entry name" value="THIOREDOXIN_1"/>
    <property type="match status" value="1"/>
</dbReference>
<dbReference type="PATRIC" id="fig|336831.14.peg.3849"/>
<accession>A0A0M2V9F7</accession>
<comment type="similarity">
    <text evidence="2">Belongs to the thioredoxin family. DsbE subfamily.</text>
</comment>
<dbReference type="InterPro" id="IPR017937">
    <property type="entry name" value="Thioredoxin_CS"/>
</dbReference>
<dbReference type="SUPFAM" id="SSF52833">
    <property type="entry name" value="Thioredoxin-like"/>
    <property type="match status" value="1"/>
</dbReference>
<evidence type="ECO:0000259" key="6">
    <source>
        <dbReference type="PROSITE" id="PS51352"/>
    </source>
</evidence>
<dbReference type="Proteomes" id="UP000034228">
    <property type="component" value="Unassembled WGS sequence"/>
</dbReference>
<dbReference type="PANTHER" id="PTHR42852:SF6">
    <property type="entry name" value="THIOL:DISULFIDE INTERCHANGE PROTEIN DSBE"/>
    <property type="match status" value="1"/>
</dbReference>
<feature type="domain" description="Thioredoxin" evidence="6">
    <location>
        <begin position="34"/>
        <end position="185"/>
    </location>
</feature>
<dbReference type="Gene3D" id="3.40.30.10">
    <property type="entry name" value="Glutaredoxin"/>
    <property type="match status" value="1"/>
</dbReference>
<protein>
    <submittedName>
        <fullName evidence="7">Thiol:disulfide interchange protein DsbE</fullName>
    </submittedName>
</protein>
<dbReference type="AlphaFoldDB" id="A0A0M2V9F7"/>
<keyword evidence="5" id="KW-0676">Redox-active center</keyword>
<dbReference type="STRING" id="336831.WG68_03445"/>
<dbReference type="GO" id="GO:0017004">
    <property type="term" value="P:cytochrome complex assembly"/>
    <property type="evidence" value="ECO:0007669"/>
    <property type="project" value="UniProtKB-KW"/>
</dbReference>
<gene>
    <name evidence="7" type="ORF">WG68_03445</name>
</gene>
<dbReference type="InterPro" id="IPR036249">
    <property type="entry name" value="Thioredoxin-like_sf"/>
</dbReference>
<dbReference type="RefSeq" id="WP_046556333.1">
    <property type="nucleotide sequence ID" value="NZ_LAHO01000002.1"/>
</dbReference>
<evidence type="ECO:0000256" key="5">
    <source>
        <dbReference type="ARBA" id="ARBA00023284"/>
    </source>
</evidence>
<dbReference type="NCBIfam" id="TIGR00385">
    <property type="entry name" value="dsbE"/>
    <property type="match status" value="1"/>
</dbReference>
<organism evidence="7 8">
    <name type="scientific">Arsukibacterium ikkense</name>
    <dbReference type="NCBI Taxonomy" id="336831"/>
    <lineage>
        <taxon>Bacteria</taxon>
        <taxon>Pseudomonadati</taxon>
        <taxon>Pseudomonadota</taxon>
        <taxon>Gammaproteobacteria</taxon>
        <taxon>Chromatiales</taxon>
        <taxon>Chromatiaceae</taxon>
        <taxon>Arsukibacterium</taxon>
    </lineage>
</organism>
<dbReference type="GO" id="GO:0005886">
    <property type="term" value="C:plasma membrane"/>
    <property type="evidence" value="ECO:0007669"/>
    <property type="project" value="UniProtKB-SubCell"/>
</dbReference>
<sequence>MRKVLFYLPLVLFLTLALFLLSGLFSNPMERESVTINRALPAFSLPDLMQPDHQWQPELLRGETFLLNVWGTWCPTCNAELSYMTELSQQGVKIVGLYYVLPADPVLGEHFDLAELQADVSNKLQQHGNPYQFNILDVKRSLALDLGVSGAPETFIIDSNGMVRSHHIGDINPQVWRNKLAPVYQQWRQQDGANP</sequence>
<keyword evidence="8" id="KW-1185">Reference proteome</keyword>
<comment type="caution">
    <text evidence="7">The sequence shown here is derived from an EMBL/GenBank/DDBJ whole genome shotgun (WGS) entry which is preliminary data.</text>
</comment>
<dbReference type="OrthoDB" id="9788279at2"/>
<evidence type="ECO:0000256" key="2">
    <source>
        <dbReference type="ARBA" id="ARBA00007758"/>
    </source>
</evidence>
<keyword evidence="4" id="KW-1015">Disulfide bond</keyword>
<evidence type="ECO:0000313" key="7">
    <source>
        <dbReference type="EMBL" id="KKO47074.1"/>
    </source>
</evidence>
<evidence type="ECO:0000256" key="3">
    <source>
        <dbReference type="ARBA" id="ARBA00022748"/>
    </source>
</evidence>
<dbReference type="InterPro" id="IPR013740">
    <property type="entry name" value="Redoxin"/>
</dbReference>
<dbReference type="InterPro" id="IPR050553">
    <property type="entry name" value="Thioredoxin_ResA/DsbE_sf"/>
</dbReference>
<reference evidence="7 8" key="1">
    <citation type="submission" date="2015-03" db="EMBL/GenBank/DDBJ databases">
        <title>Draft genome sequences of two protease-producing strains of Arsukibacterium isolated from two cold and alkaline environments.</title>
        <authorList>
            <person name="Lylloff J.E."/>
            <person name="Skov L.B."/>
            <person name="Jepsen M."/>
            <person name="Hallin P.F."/>
            <person name="Sorensen S.J."/>
            <person name="Stougaard P."/>
            <person name="Glaring M.A."/>
        </authorList>
    </citation>
    <scope>NUCLEOTIDE SEQUENCE [LARGE SCALE GENOMIC DNA]</scope>
    <source>
        <strain evidence="7 8">GCM72</strain>
    </source>
</reference>
<evidence type="ECO:0000313" key="8">
    <source>
        <dbReference type="Proteomes" id="UP000034228"/>
    </source>
</evidence>
<keyword evidence="3" id="KW-0201">Cytochrome c-type biogenesis</keyword>
<evidence type="ECO:0000256" key="4">
    <source>
        <dbReference type="ARBA" id="ARBA00023157"/>
    </source>
</evidence>
<dbReference type="InterPro" id="IPR004799">
    <property type="entry name" value="Periplasmic_diS_OxRdtase_DsbE"/>
</dbReference>
<dbReference type="GO" id="GO:0015036">
    <property type="term" value="F:disulfide oxidoreductase activity"/>
    <property type="evidence" value="ECO:0007669"/>
    <property type="project" value="InterPro"/>
</dbReference>
<dbReference type="PROSITE" id="PS51352">
    <property type="entry name" value="THIOREDOXIN_2"/>
    <property type="match status" value="1"/>
</dbReference>
<dbReference type="GO" id="GO:0030288">
    <property type="term" value="C:outer membrane-bounded periplasmic space"/>
    <property type="evidence" value="ECO:0007669"/>
    <property type="project" value="InterPro"/>
</dbReference>
<dbReference type="InterPro" id="IPR013766">
    <property type="entry name" value="Thioredoxin_domain"/>
</dbReference>
<dbReference type="Pfam" id="PF08534">
    <property type="entry name" value="Redoxin"/>
    <property type="match status" value="1"/>
</dbReference>
<comment type="subcellular location">
    <subcellularLocation>
        <location evidence="1">Cell inner membrane</location>
        <topology evidence="1">Single-pass membrane protein</topology>
        <orientation evidence="1">Periplasmic side</orientation>
    </subcellularLocation>
</comment>
<dbReference type="EMBL" id="LAHO01000002">
    <property type="protein sequence ID" value="KKO47074.1"/>
    <property type="molecule type" value="Genomic_DNA"/>
</dbReference>
<name>A0A0M2V9F7_9GAMM</name>